<evidence type="ECO:0000313" key="1">
    <source>
        <dbReference type="EMBL" id="MDD9327642.1"/>
    </source>
</evidence>
<reference evidence="2" key="2">
    <citation type="submission" date="2024-02" db="EMBL/GenBank/DDBJ databases">
        <title>Neisseria leonii sp. nov.</title>
        <authorList>
            <person name="Boutroux M."/>
            <person name="Favre-Rochex S."/>
            <person name="Gorgette O."/>
            <person name="Touak G."/>
            <person name="Muhle E."/>
            <person name="Chesneau O."/>
            <person name="Clermont D."/>
            <person name="Rahi P."/>
        </authorList>
    </citation>
    <scope>NUCLEOTIDE SEQUENCE</scope>
    <source>
        <strain evidence="2">51.81</strain>
    </source>
</reference>
<evidence type="ECO:0000313" key="2">
    <source>
        <dbReference type="EMBL" id="WWY02798.1"/>
    </source>
</evidence>
<dbReference type="RefSeq" id="WP_274584875.1">
    <property type="nucleotide sequence ID" value="NZ_CP145811.1"/>
</dbReference>
<evidence type="ECO:0000313" key="3">
    <source>
        <dbReference type="Proteomes" id="UP001149607"/>
    </source>
</evidence>
<sequence length="45" mass="5222">MEEIRGELTDKEGWDIILGKNPQEAERIKAKLKRLAELGLSWKDL</sequence>
<organism evidence="1">
    <name type="scientific">Neisseria leonii</name>
    <dbReference type="NCBI Taxonomy" id="2995413"/>
    <lineage>
        <taxon>Bacteria</taxon>
        <taxon>Pseudomonadati</taxon>
        <taxon>Pseudomonadota</taxon>
        <taxon>Betaproteobacteria</taxon>
        <taxon>Neisseriales</taxon>
        <taxon>Neisseriaceae</taxon>
        <taxon>Neisseria</taxon>
    </lineage>
</organism>
<proteinExistence type="predicted"/>
<dbReference type="EMBL" id="JAPQFL010000002">
    <property type="protein sequence ID" value="MDD9327642.1"/>
    <property type="molecule type" value="Genomic_DNA"/>
</dbReference>
<accession>A0A9X4IDX8</accession>
<gene>
    <name evidence="1" type="ORF">ORY91_001049</name>
    <name evidence="2" type="ORF">V9W64_08865</name>
</gene>
<protein>
    <submittedName>
        <fullName evidence="1">Uncharacterized protein</fullName>
    </submittedName>
</protein>
<dbReference type="Proteomes" id="UP001149607">
    <property type="component" value="Chromosome"/>
</dbReference>
<dbReference type="AlphaFoldDB" id="A0A9X4IDX8"/>
<dbReference type="EMBL" id="CP146598">
    <property type="protein sequence ID" value="WWY02798.1"/>
    <property type="molecule type" value="Genomic_DNA"/>
</dbReference>
<name>A0A9X4IDX8_9NEIS</name>
<keyword evidence="3" id="KW-1185">Reference proteome</keyword>
<reference evidence="1" key="1">
    <citation type="submission" date="2022-10" db="EMBL/GenBank/DDBJ databases">
        <authorList>
            <person name="Boutroux M."/>
        </authorList>
    </citation>
    <scope>NUCLEOTIDE SEQUENCE</scope>
    <source>
        <strain evidence="1">51.81</strain>
    </source>
</reference>